<dbReference type="GO" id="GO:0003677">
    <property type="term" value="F:DNA binding"/>
    <property type="evidence" value="ECO:0007669"/>
    <property type="project" value="InterPro"/>
</dbReference>
<proteinExistence type="predicted"/>
<dbReference type="Gene3D" id="6.10.140.290">
    <property type="match status" value="1"/>
</dbReference>
<evidence type="ECO:0000259" key="6">
    <source>
        <dbReference type="Pfam" id="PF22232"/>
    </source>
</evidence>
<dbReference type="InterPro" id="IPR014862">
    <property type="entry name" value="TrwC"/>
</dbReference>
<dbReference type="GO" id="GO:0016818">
    <property type="term" value="F:hydrolase activity, acting on acid anhydrides, in phosphorus-containing anhydrides"/>
    <property type="evidence" value="ECO:0007669"/>
    <property type="project" value="InterPro"/>
</dbReference>
<dbReference type="InterPro" id="IPR040987">
    <property type="entry name" value="TraI_N"/>
</dbReference>
<dbReference type="CDD" id="cd18809">
    <property type="entry name" value="SF1_C_RecD"/>
    <property type="match status" value="1"/>
</dbReference>
<feature type="domain" description="TrwC relaxase" evidence="3">
    <location>
        <begin position="12"/>
        <end position="280"/>
    </location>
</feature>
<dbReference type="InterPro" id="IPR009767">
    <property type="entry name" value="DNA_helicase_TraI_C"/>
</dbReference>
<evidence type="ECO:0000259" key="3">
    <source>
        <dbReference type="Pfam" id="PF08751"/>
    </source>
</evidence>
<dbReference type="GO" id="GO:0005524">
    <property type="term" value="F:ATP binding"/>
    <property type="evidence" value="ECO:0007669"/>
    <property type="project" value="InterPro"/>
</dbReference>
<name>A0A2L1UYT4_9GAMM</name>
<evidence type="ECO:0000313" key="8">
    <source>
        <dbReference type="Proteomes" id="UP000239197"/>
    </source>
</evidence>
<feature type="domain" description="TraI helicase-associated ssDBD N-terminal" evidence="6">
    <location>
        <begin position="434"/>
        <end position="531"/>
    </location>
</feature>
<dbReference type="Pfam" id="PF22232">
    <property type="entry name" value="TraI_hel_assoc_N"/>
    <property type="match status" value="1"/>
</dbReference>
<dbReference type="NCBIfam" id="TIGR02760">
    <property type="entry name" value="TraI_TIGR"/>
    <property type="match status" value="1"/>
</dbReference>
<protein>
    <submittedName>
        <fullName evidence="7">Conjugative transfer relaxase/helicase TraI</fullName>
    </submittedName>
</protein>
<dbReference type="InterPro" id="IPR014059">
    <property type="entry name" value="TraI/TrwC_relax"/>
</dbReference>
<dbReference type="GO" id="GO:0003678">
    <property type="term" value="F:DNA helicase activity"/>
    <property type="evidence" value="ECO:0007669"/>
    <property type="project" value="InterPro"/>
</dbReference>
<evidence type="ECO:0000259" key="5">
    <source>
        <dbReference type="Pfam" id="PF18340"/>
    </source>
</evidence>
<dbReference type="Pfam" id="PF18340">
    <property type="entry name" value="TraI_2B"/>
    <property type="match status" value="1"/>
</dbReference>
<dbReference type="RefSeq" id="WP_104925418.1">
    <property type="nucleotide sequence ID" value="NZ_CP019064.1"/>
</dbReference>
<accession>A0A2L1UYT4</accession>
<feature type="domain" description="DNA helicase TraI type C-terminal" evidence="2">
    <location>
        <begin position="1446"/>
        <end position="1602"/>
    </location>
</feature>
<feature type="compositionally biased region" description="Basic and acidic residues" evidence="1">
    <location>
        <begin position="1668"/>
        <end position="1685"/>
    </location>
</feature>
<evidence type="ECO:0000313" key="7">
    <source>
        <dbReference type="EMBL" id="AVF38090.1"/>
    </source>
</evidence>
<sequence>MMSISPIAGDAGYYASQDNYYVLGSLESRWLGKGAENLGLTGALLDAEMNAMKDGVLPDGSVLSRVENGKETHRPGYDLTFSAPKSVSMMALIGGDRRFIDAHNRAVDTVMKEVEALASARITEGGQTQTVLTGNIVAALYNHDTSRDLDPQLHTHALVFNATEADGKWRALASDTKMKTGFSETMYANQVALGNIYRHALRQDIESMGFDTVNTGKNGLWEIKDVPVEPFSQRSQAINAVAGDDASLKSRDIAALDTRKAKVASDPLVLVAEWNQRLKETGFNLPDFVGRAKARELRGPETPEPAASAVDMAGAISSAISTLSENKVQFTYSELLAKTASQLPAEPGLFALVREGIDTAIEQQRLIPLDKEKGIFTSDVHLLNELSVHQLAKTAMQENRVLSFPDRAVERPRAYGDAYSVLSQDNAPVAILSGRGGAAQLRERIADAAIMAGEKGRDITIIAADNRGRDYLSQEPLLTGKVMSRSALMADLTLSPQSTLVIAQAEKLSLKETLLILEKGQAQGVQMLFIDSENRTGTGNALSVLKDAGVPQYKFYDSQKIPTTVVSEGDKRLRYGRLAQDYAALKAEGRPVVAQASGPREQVLLNTAIRTELQATGQLGKDERQLSVIQPVWLDGKTRNQRDSYRAGMVMEQWDRETKTMSRYSIDRVTDSTNTLRLISETGEVRVEKISGLDSSWSAYTSKTIPVAVGEPLMAVGRELEGKIKSRDGLIVSGFVDGGVVVSKGDTSLVLDTTQALKLASPLVEGLGVSVGDNQTVLVAAGLRDMNGAALNQVARSGNKATLYTALPQDRAAKRLTSNPNFRVASEQVKGVAGELNLDAAMQKNRDALRTPVAQSVALGLSRAQSNSIAFSKANLISASLGWSPDVTVSQVDAEVDRQVKNGDLISLSPVAGAGSGLLVPRVTYEMEKSIIRTVAEGKNAVAPLMERVPDKYLAELTGGQQAATKLILERPDRFVAIQGYAGTGKTTQFKAVMAALDSLPENQRPQVIGLAPTHRAVHEMQSVGVRAQTLSSFLSEERQKAMAGEKTGYGNTLFLVDESSMVGNRDMAELYQRVAATGGRAISSGDVAQLQSIEPGQPFRLVQQRSAIDTVVMQDIVRQTPELRPAIYSMIEGNPREALEKVEAVTPAQIFRKMDAWAPSFSVMEIKSAKEDEKEAAVQGDDPADVIDAITRDFAGRTPQTQAQTLVVAHLNADRHAINSRIHDALHKNGELGKSELTLTVLEPARVPDKALRSATGFIDHIGHVAVMDNRHMTVSSVDTAQGLMTLTDDTGKPTVISNFENSTQDISLYAPREITVSTGDRMRFTRSDNERGYVANSQWQVSRLENSGRITLSNGEQEKMLEPGRLPEDGHIDLAYAVTAHGAQGASERYVITLEGTKGGRKRMATREAGYVTLSRAKEHVQVYTDDREGWLKQLDRQSARHSAHDLLHHDTDRAALVAEKLLSTATPLQDTPLGRKLLQTRGLDAGESMAKFIAPGKKYPQPHIALPVWDSNGRRAGVYLDELRFMPQGGGAWLSNEPRIMGSEDARFAGLQASRNGDTHVAGSIQEGQVLAHQYPDSGVLVRLSGEGMPHNLPRVTGTTLATDAETLRQALPSDGEPLPFIPMHDEKQQAALEKALHAAAALPEDEKLRLAAEAARAGLAKSGPEPDEKTLSEAAGKRTDLPDLTADPAVMQIAAKERAATRLQQMERDIVIEKTFGE</sequence>
<dbReference type="Gene3D" id="3.40.50.300">
    <property type="entry name" value="P-loop containing nucleotide triphosphate hydrolases"/>
    <property type="match status" value="2"/>
</dbReference>
<dbReference type="Pfam" id="PF08751">
    <property type="entry name" value="TrwC"/>
    <property type="match status" value="1"/>
</dbReference>
<dbReference type="NCBIfam" id="NF041492">
    <property type="entry name" value="MobF"/>
    <property type="match status" value="1"/>
</dbReference>
<geneLocation type="plasmid" evidence="7 8">
    <name>unnamed2</name>
</geneLocation>
<dbReference type="InterPro" id="IPR054558">
    <property type="entry name" value="TraI_hel_assoc_DBD_N"/>
</dbReference>
<gene>
    <name evidence="7" type="ORF">BV494_24650</name>
</gene>
<dbReference type="SUPFAM" id="SSF52540">
    <property type="entry name" value="P-loop containing nucleoside triphosphate hydrolases"/>
    <property type="match status" value="2"/>
</dbReference>
<reference evidence="8" key="1">
    <citation type="submission" date="2017-01" db="EMBL/GenBank/DDBJ databases">
        <title>Genome sequence of Rouxiella sp. ERMR1:05.</title>
        <authorList>
            <person name="Kumar R."/>
            <person name="Singh D."/>
            <person name="Kumar S."/>
        </authorList>
    </citation>
    <scope>NUCLEOTIDE SEQUENCE [LARGE SCALE GENOMIC DNA]</scope>
    <source>
        <strain evidence="8">ERMR1:05</strain>
        <plasmid evidence="8">unnamed2</plasmid>
    </source>
</reference>
<dbReference type="InterPro" id="IPR027417">
    <property type="entry name" value="P-loop_NTPase"/>
</dbReference>
<evidence type="ECO:0000259" key="2">
    <source>
        <dbReference type="Pfam" id="PF07057"/>
    </source>
</evidence>
<dbReference type="SUPFAM" id="SSF55464">
    <property type="entry name" value="Origin of replication-binding domain, RBD-like"/>
    <property type="match status" value="1"/>
</dbReference>
<dbReference type="EMBL" id="CP019064">
    <property type="protein sequence ID" value="AVF38090.1"/>
    <property type="molecule type" value="Genomic_DNA"/>
</dbReference>
<dbReference type="KEGG" id="rox:BV494_24650"/>
<keyword evidence="8" id="KW-1185">Reference proteome</keyword>
<dbReference type="Pfam" id="PF18272">
    <property type="entry name" value="ssDNA_TraI_N"/>
    <property type="match status" value="1"/>
</dbReference>
<dbReference type="OrthoDB" id="1634048at2"/>
<feature type="region of interest" description="Disordered" evidence="1">
    <location>
        <begin position="1661"/>
        <end position="1689"/>
    </location>
</feature>
<evidence type="ECO:0000256" key="1">
    <source>
        <dbReference type="SAM" id="MobiDB-lite"/>
    </source>
</evidence>
<dbReference type="InterPro" id="IPR040668">
    <property type="entry name" value="TraI_2B"/>
</dbReference>
<feature type="domain" description="TraI 2B/2B-like" evidence="5">
    <location>
        <begin position="630"/>
        <end position="707"/>
    </location>
</feature>
<dbReference type="Pfam" id="PF07057">
    <property type="entry name" value="TraI_C"/>
    <property type="match status" value="1"/>
</dbReference>
<dbReference type="Pfam" id="PF13604">
    <property type="entry name" value="AAA_30"/>
    <property type="match status" value="1"/>
</dbReference>
<evidence type="ECO:0000259" key="4">
    <source>
        <dbReference type="Pfam" id="PF18272"/>
    </source>
</evidence>
<keyword evidence="7" id="KW-0614">Plasmid</keyword>
<dbReference type="NCBIfam" id="TIGR02686">
    <property type="entry name" value="relax_trwC"/>
    <property type="match status" value="1"/>
</dbReference>
<organism evidence="7 8">
    <name type="scientific">Rahnella sikkimica</name>
    <dbReference type="NCBI Taxonomy" id="1805933"/>
    <lineage>
        <taxon>Bacteria</taxon>
        <taxon>Pseudomonadati</taxon>
        <taxon>Pseudomonadota</taxon>
        <taxon>Gammaproteobacteria</taxon>
        <taxon>Enterobacterales</taxon>
        <taxon>Yersiniaceae</taxon>
        <taxon>Rahnella</taxon>
    </lineage>
</organism>
<dbReference type="Proteomes" id="UP000239197">
    <property type="component" value="Plasmid unnamed2"/>
</dbReference>
<feature type="domain" description="TraI N-terminal subdomain" evidence="4">
    <location>
        <begin position="570"/>
        <end position="621"/>
    </location>
</feature>
<dbReference type="CDD" id="cd17933">
    <property type="entry name" value="DEXSc_RecD-like"/>
    <property type="match status" value="1"/>
</dbReference>
<dbReference type="InterPro" id="IPR014129">
    <property type="entry name" value="Conjug_relaxase_TraI"/>
</dbReference>